<dbReference type="STRING" id="1095630.A0A2J6TFS3"/>
<keyword evidence="6" id="KW-1185">Reference proteome</keyword>
<proteinExistence type="inferred from homology"/>
<keyword evidence="2 5" id="KW-0689">Ribosomal protein</keyword>
<evidence type="ECO:0000313" key="5">
    <source>
        <dbReference type="EMBL" id="PMD61875.1"/>
    </source>
</evidence>
<feature type="region of interest" description="Disordered" evidence="4">
    <location>
        <begin position="45"/>
        <end position="75"/>
    </location>
</feature>
<evidence type="ECO:0000256" key="2">
    <source>
        <dbReference type="ARBA" id="ARBA00022980"/>
    </source>
</evidence>
<dbReference type="Proteomes" id="UP000235371">
    <property type="component" value="Unassembled WGS sequence"/>
</dbReference>
<dbReference type="SUPFAM" id="SSF47060">
    <property type="entry name" value="S15/NS1 RNA-binding domain"/>
    <property type="match status" value="1"/>
</dbReference>
<keyword evidence="3" id="KW-0687">Ribonucleoprotein</keyword>
<dbReference type="OrthoDB" id="441444at2759"/>
<dbReference type="GO" id="GO:1990904">
    <property type="term" value="C:ribonucleoprotein complex"/>
    <property type="evidence" value="ECO:0007669"/>
    <property type="project" value="UniProtKB-KW"/>
</dbReference>
<sequence length="320" mass="35223">MPPRIPVPSRYGVSNLCFRPAPPSSNARLPITAVANAATLAQRRKHKDPYALAQAKQRKDANLSRRAELQEERKKALGDPVRGITTPFLESFDDVGGSMVIIDANSTSDGSEGIKITTADNILLNHFLKPSELEASIKHSQALTEPIVDKVRDTADPVLEAAAKKKQEEAHARATTAMARIVSLANASQKDKTRANVRRCVEAFGRHNTDQTLRPRLQPNPSTLGGVPLPEKTPRAGPDTGSSEVQIAILTAKIRVLANQLEMKGGKKDKINKRNLRVMVHKRQKLLRYLRSKERGGDRWQHLVNTLGLSEGTWQGEISL</sequence>
<evidence type="ECO:0000256" key="1">
    <source>
        <dbReference type="ARBA" id="ARBA00008434"/>
    </source>
</evidence>
<dbReference type="FunCoup" id="A0A2J6TFS3">
    <property type="interactions" value="237"/>
</dbReference>
<evidence type="ECO:0000313" key="6">
    <source>
        <dbReference type="Proteomes" id="UP000235371"/>
    </source>
</evidence>
<dbReference type="CDD" id="cd00353">
    <property type="entry name" value="Ribosomal_S15p_S13e"/>
    <property type="match status" value="1"/>
</dbReference>
<dbReference type="Pfam" id="PF00312">
    <property type="entry name" value="Ribosomal_S15"/>
    <property type="match status" value="1"/>
</dbReference>
<accession>A0A2J6TFS3</accession>
<dbReference type="InterPro" id="IPR005290">
    <property type="entry name" value="Ribosomal_uS15_bac-type"/>
</dbReference>
<organism evidence="5 6">
    <name type="scientific">Hyaloscypha bicolor E</name>
    <dbReference type="NCBI Taxonomy" id="1095630"/>
    <lineage>
        <taxon>Eukaryota</taxon>
        <taxon>Fungi</taxon>
        <taxon>Dikarya</taxon>
        <taxon>Ascomycota</taxon>
        <taxon>Pezizomycotina</taxon>
        <taxon>Leotiomycetes</taxon>
        <taxon>Helotiales</taxon>
        <taxon>Hyaloscyphaceae</taxon>
        <taxon>Hyaloscypha</taxon>
        <taxon>Hyaloscypha bicolor</taxon>
    </lineage>
</organism>
<dbReference type="InterPro" id="IPR000589">
    <property type="entry name" value="Ribosomal_uS15"/>
</dbReference>
<dbReference type="Gene3D" id="1.10.287.10">
    <property type="entry name" value="S15/NS1, RNA-binding"/>
    <property type="match status" value="1"/>
</dbReference>
<evidence type="ECO:0000256" key="4">
    <source>
        <dbReference type="SAM" id="MobiDB-lite"/>
    </source>
</evidence>
<dbReference type="SMART" id="SM01387">
    <property type="entry name" value="Ribosomal_S15"/>
    <property type="match status" value="1"/>
</dbReference>
<reference evidence="5 6" key="1">
    <citation type="submission" date="2016-04" db="EMBL/GenBank/DDBJ databases">
        <title>A degradative enzymes factory behind the ericoid mycorrhizal symbiosis.</title>
        <authorList>
            <consortium name="DOE Joint Genome Institute"/>
            <person name="Martino E."/>
            <person name="Morin E."/>
            <person name="Grelet G."/>
            <person name="Kuo A."/>
            <person name="Kohler A."/>
            <person name="Daghino S."/>
            <person name="Barry K."/>
            <person name="Choi C."/>
            <person name="Cichocki N."/>
            <person name="Clum A."/>
            <person name="Copeland A."/>
            <person name="Hainaut M."/>
            <person name="Haridas S."/>
            <person name="Labutti K."/>
            <person name="Lindquist E."/>
            <person name="Lipzen A."/>
            <person name="Khouja H.-R."/>
            <person name="Murat C."/>
            <person name="Ohm R."/>
            <person name="Olson A."/>
            <person name="Spatafora J."/>
            <person name="Veneault-Fourrey C."/>
            <person name="Henrissat B."/>
            <person name="Grigoriev I."/>
            <person name="Martin F."/>
            <person name="Perotto S."/>
        </authorList>
    </citation>
    <scope>NUCLEOTIDE SEQUENCE [LARGE SCALE GENOMIC DNA]</scope>
    <source>
        <strain evidence="5 6">E</strain>
    </source>
</reference>
<dbReference type="GO" id="GO:0003735">
    <property type="term" value="F:structural constituent of ribosome"/>
    <property type="evidence" value="ECO:0007669"/>
    <property type="project" value="InterPro"/>
</dbReference>
<dbReference type="GO" id="GO:0005737">
    <property type="term" value="C:cytoplasm"/>
    <property type="evidence" value="ECO:0007669"/>
    <property type="project" value="UniProtKB-ARBA"/>
</dbReference>
<dbReference type="AlphaFoldDB" id="A0A2J6TFS3"/>
<comment type="similarity">
    <text evidence="1">Belongs to the universal ribosomal protein uS15 family.</text>
</comment>
<dbReference type="GeneID" id="36594729"/>
<dbReference type="PANTHER" id="PTHR23321">
    <property type="entry name" value="RIBOSOMAL PROTEIN S15, BACTERIAL AND ORGANELLAR"/>
    <property type="match status" value="1"/>
</dbReference>
<dbReference type="InterPro" id="IPR009068">
    <property type="entry name" value="uS15_NS1_RNA-bd_sf"/>
</dbReference>
<protein>
    <submittedName>
        <fullName evidence="5">Ribosomal protein-like protein S15</fullName>
    </submittedName>
</protein>
<dbReference type="EMBL" id="KZ613785">
    <property type="protein sequence ID" value="PMD61875.1"/>
    <property type="molecule type" value="Genomic_DNA"/>
</dbReference>
<feature type="compositionally biased region" description="Basic and acidic residues" evidence="4">
    <location>
        <begin position="57"/>
        <end position="75"/>
    </location>
</feature>
<evidence type="ECO:0000256" key="3">
    <source>
        <dbReference type="ARBA" id="ARBA00023274"/>
    </source>
</evidence>
<dbReference type="GO" id="GO:0005840">
    <property type="term" value="C:ribosome"/>
    <property type="evidence" value="ECO:0007669"/>
    <property type="project" value="UniProtKB-KW"/>
</dbReference>
<dbReference type="GO" id="GO:0006412">
    <property type="term" value="P:translation"/>
    <property type="evidence" value="ECO:0007669"/>
    <property type="project" value="InterPro"/>
</dbReference>
<dbReference type="InParanoid" id="A0A2J6TFS3"/>
<feature type="region of interest" description="Disordered" evidence="4">
    <location>
        <begin position="211"/>
        <end position="241"/>
    </location>
</feature>
<gene>
    <name evidence="5" type="ORF">K444DRAFT_662065</name>
</gene>
<dbReference type="PANTHER" id="PTHR23321:SF26">
    <property type="entry name" value="SMALL RIBOSOMAL SUBUNIT PROTEIN US15M"/>
    <property type="match status" value="1"/>
</dbReference>
<dbReference type="RefSeq" id="XP_024738779.1">
    <property type="nucleotide sequence ID" value="XM_024886652.1"/>
</dbReference>
<name>A0A2J6TFS3_9HELO</name>